<dbReference type="InterPro" id="IPR032675">
    <property type="entry name" value="LRR_dom_sf"/>
</dbReference>
<dbReference type="AlphaFoldDB" id="A0A8J3T382"/>
<protein>
    <recommendedName>
        <fullName evidence="3">Leucine-rich repeat domain-containing protein</fullName>
    </recommendedName>
</protein>
<keyword evidence="2" id="KW-1185">Reference proteome</keyword>
<evidence type="ECO:0008006" key="3">
    <source>
        <dbReference type="Google" id="ProtNLM"/>
    </source>
</evidence>
<dbReference type="NCBIfam" id="NF038076">
    <property type="entry name" value="fam_STM4015"/>
    <property type="match status" value="1"/>
</dbReference>
<evidence type="ECO:0000313" key="2">
    <source>
        <dbReference type="Proteomes" id="UP000634476"/>
    </source>
</evidence>
<dbReference type="EMBL" id="BOOK01000014">
    <property type="protein sequence ID" value="GII00244.1"/>
    <property type="molecule type" value="Genomic_DNA"/>
</dbReference>
<gene>
    <name evidence="1" type="ORF">Pta02_22520</name>
</gene>
<name>A0A8J3T382_9ACTN</name>
<dbReference type="Gene3D" id="3.80.10.10">
    <property type="entry name" value="Ribonuclease Inhibitor"/>
    <property type="match status" value="1"/>
</dbReference>
<reference evidence="1" key="1">
    <citation type="submission" date="2021-01" db="EMBL/GenBank/DDBJ databases">
        <title>Whole genome shotgun sequence of Planobispora takensis NBRC 109077.</title>
        <authorList>
            <person name="Komaki H."/>
            <person name="Tamura T."/>
        </authorList>
    </citation>
    <scope>NUCLEOTIDE SEQUENCE</scope>
    <source>
        <strain evidence="1">NBRC 109077</strain>
    </source>
</reference>
<dbReference type="InterPro" id="IPR047722">
    <property type="entry name" value="STM4015-like"/>
</dbReference>
<dbReference type="SUPFAM" id="SSF52047">
    <property type="entry name" value="RNI-like"/>
    <property type="match status" value="1"/>
</dbReference>
<evidence type="ECO:0000313" key="1">
    <source>
        <dbReference type="EMBL" id="GII00244.1"/>
    </source>
</evidence>
<sequence>MDHTEFNDRVSNLSEGTYAGLPIAFAPEKDDDEELPAAGEAAWRLSVETYDAEESFEEQFTRFTAKVDTTAVKAIIIGSWEDAYEDGSSTIVRLLTDNAGRFPALRSLFLGAMEGEECEISWIQQSDVTPLLEAFPLLERLEVRGGSGLELRPVRHGNLRILRFESGGLPAGVVRAVGGCDLPALEYLELWLGVEQYGGDATVADLAGILSGERLPALRHLGLQDSEIQDEIAAAVAAAPIVARLESLSLSMGSLTDTGAEALLSGQPLTHLGRLDLHHHYLSDVLVERVRKALPEAEIDLSDQEDIRNDWRYVAVSE</sequence>
<accession>A0A8J3T382</accession>
<dbReference type="RefSeq" id="WP_203874652.1">
    <property type="nucleotide sequence ID" value="NZ_BOOK01000014.1"/>
</dbReference>
<proteinExistence type="predicted"/>
<organism evidence="1 2">
    <name type="scientific">Planobispora takensis</name>
    <dbReference type="NCBI Taxonomy" id="1367882"/>
    <lineage>
        <taxon>Bacteria</taxon>
        <taxon>Bacillati</taxon>
        <taxon>Actinomycetota</taxon>
        <taxon>Actinomycetes</taxon>
        <taxon>Streptosporangiales</taxon>
        <taxon>Streptosporangiaceae</taxon>
        <taxon>Planobispora</taxon>
    </lineage>
</organism>
<dbReference type="Proteomes" id="UP000634476">
    <property type="component" value="Unassembled WGS sequence"/>
</dbReference>
<comment type="caution">
    <text evidence="1">The sequence shown here is derived from an EMBL/GenBank/DDBJ whole genome shotgun (WGS) entry which is preliminary data.</text>
</comment>